<evidence type="ECO:0000313" key="1">
    <source>
        <dbReference type="EMBL" id="CAJ0866538.1"/>
    </source>
</evidence>
<name>A0AA48RD27_9ZZZZ</name>
<evidence type="ECO:0008006" key="2">
    <source>
        <dbReference type="Google" id="ProtNLM"/>
    </source>
</evidence>
<sequence length="97" mass="10314">MGNSDIEREIAAAAAGLETPEDRELSAAGEAFAAHIGPPVGAQSQEAAAGWLGIPRRTLRSMIERGQLHPAGDGRLYVDDLAEQLAILKAARKARRR</sequence>
<reference evidence="1" key="1">
    <citation type="submission" date="2023-07" db="EMBL/GenBank/DDBJ databases">
        <authorList>
            <person name="Pelsma A.J. K."/>
        </authorList>
    </citation>
    <scope>NUCLEOTIDE SEQUENCE</scope>
</reference>
<proteinExistence type="predicted"/>
<protein>
    <recommendedName>
        <fullName evidence="2">Helix-turn-helix domain-containing protein</fullName>
    </recommendedName>
</protein>
<dbReference type="AlphaFoldDB" id="A0AA48RD27"/>
<gene>
    <name evidence="1" type="ORF">AMST5_01869</name>
</gene>
<dbReference type="EMBL" id="OY288114">
    <property type="protein sequence ID" value="CAJ0866538.1"/>
    <property type="molecule type" value="Genomic_DNA"/>
</dbReference>
<organism evidence="1">
    <name type="scientific">freshwater sediment metagenome</name>
    <dbReference type="NCBI Taxonomy" id="556182"/>
    <lineage>
        <taxon>unclassified sequences</taxon>
        <taxon>metagenomes</taxon>
        <taxon>ecological metagenomes</taxon>
    </lineage>
</organism>
<accession>A0AA48RD27</accession>